<evidence type="ECO:0000313" key="1">
    <source>
        <dbReference type="EMBL" id="SLN72334.1"/>
    </source>
</evidence>
<name>A0A1X7A7F3_9RHOB</name>
<proteinExistence type="predicted"/>
<organism evidence="1 2">
    <name type="scientific">Roseovarius albus</name>
    <dbReference type="NCBI Taxonomy" id="1247867"/>
    <lineage>
        <taxon>Bacteria</taxon>
        <taxon>Pseudomonadati</taxon>
        <taxon>Pseudomonadota</taxon>
        <taxon>Alphaproteobacteria</taxon>
        <taxon>Rhodobacterales</taxon>
        <taxon>Roseobacteraceae</taxon>
        <taxon>Roseovarius</taxon>
    </lineage>
</organism>
<evidence type="ECO:0000313" key="2">
    <source>
        <dbReference type="Proteomes" id="UP000193061"/>
    </source>
</evidence>
<keyword evidence="2" id="KW-1185">Reference proteome</keyword>
<protein>
    <submittedName>
        <fullName evidence="1">Uncharacterized protein</fullName>
    </submittedName>
</protein>
<sequence>MDSALHKWIKIAVFSILGLVPRASEAQSFCEAVQRYTQETTPQNFEVSDIAGECRTFREHTGAKGVMCNQPFPYRSEKAVNAFAALNDSIQTCLGSSAGPTQDQAVNHPDSYVLYQYVVENMKVSASLKDKAALQQTIVFLRITKDLHQ</sequence>
<gene>
    <name evidence="1" type="ORF">ROA7450_04030</name>
</gene>
<dbReference type="RefSeq" id="WP_085807678.1">
    <property type="nucleotide sequence ID" value="NZ_FWFX01000019.1"/>
</dbReference>
<dbReference type="OrthoDB" id="7709136at2"/>
<dbReference type="Proteomes" id="UP000193061">
    <property type="component" value="Unassembled WGS sequence"/>
</dbReference>
<reference evidence="1 2" key="1">
    <citation type="submission" date="2017-03" db="EMBL/GenBank/DDBJ databases">
        <authorList>
            <person name="Afonso C.L."/>
            <person name="Miller P.J."/>
            <person name="Scott M.A."/>
            <person name="Spackman E."/>
            <person name="Goraichik I."/>
            <person name="Dimitrov K.M."/>
            <person name="Suarez D.L."/>
            <person name="Swayne D.E."/>
        </authorList>
    </citation>
    <scope>NUCLEOTIDE SEQUENCE [LARGE SCALE GENOMIC DNA]</scope>
    <source>
        <strain evidence="1 2">CECT 7450</strain>
    </source>
</reference>
<accession>A0A1X7A7F3</accession>
<dbReference type="EMBL" id="FWFX01000019">
    <property type="protein sequence ID" value="SLN72334.1"/>
    <property type="molecule type" value="Genomic_DNA"/>
</dbReference>
<dbReference type="AlphaFoldDB" id="A0A1X7A7F3"/>